<dbReference type="InterPro" id="IPR005119">
    <property type="entry name" value="LysR_subst-bd"/>
</dbReference>
<dbReference type="Pfam" id="PF03466">
    <property type="entry name" value="LysR_substrate"/>
    <property type="match status" value="1"/>
</dbReference>
<dbReference type="Proteomes" id="UP000545507">
    <property type="component" value="Unassembled WGS sequence"/>
</dbReference>
<dbReference type="RefSeq" id="WP_177136421.1">
    <property type="nucleotide sequence ID" value="NZ_VYGV01000013.1"/>
</dbReference>
<name>A0A7Y8GYW5_9BURK</name>
<dbReference type="InterPro" id="IPR036388">
    <property type="entry name" value="WH-like_DNA-bd_sf"/>
</dbReference>
<dbReference type="PANTHER" id="PTHR30126:SF80">
    <property type="entry name" value="TRANSCRIPTIONAL REGULATOR-RELATED"/>
    <property type="match status" value="1"/>
</dbReference>
<dbReference type="Gene3D" id="3.40.190.10">
    <property type="entry name" value="Periplasmic binding protein-like II"/>
    <property type="match status" value="2"/>
</dbReference>
<dbReference type="InterPro" id="IPR000847">
    <property type="entry name" value="LysR_HTH_N"/>
</dbReference>
<evidence type="ECO:0000256" key="3">
    <source>
        <dbReference type="ARBA" id="ARBA00023125"/>
    </source>
</evidence>
<feature type="domain" description="HTH lysR-type" evidence="5">
    <location>
        <begin position="8"/>
        <end position="65"/>
    </location>
</feature>
<dbReference type="EMBL" id="VYGV01000013">
    <property type="protein sequence ID" value="NWF46517.1"/>
    <property type="molecule type" value="Genomic_DNA"/>
</dbReference>
<keyword evidence="3" id="KW-0238">DNA-binding</keyword>
<comment type="similarity">
    <text evidence="1">Belongs to the LysR transcriptional regulatory family.</text>
</comment>
<evidence type="ECO:0000313" key="6">
    <source>
        <dbReference type="EMBL" id="NWF46517.1"/>
    </source>
</evidence>
<evidence type="ECO:0000313" key="7">
    <source>
        <dbReference type="Proteomes" id="UP000545507"/>
    </source>
</evidence>
<reference evidence="6 7" key="1">
    <citation type="submission" date="2019-09" db="EMBL/GenBank/DDBJ databases">
        <title>Hydrogenophaga aromatica sp. nov., isolated from a para-xylene-degrading enrichment culture.</title>
        <authorList>
            <person name="Tancsics A."/>
            <person name="Banerjee S."/>
        </authorList>
    </citation>
    <scope>NUCLEOTIDE SEQUENCE [LARGE SCALE GENOMIC DNA]</scope>
    <source>
        <strain evidence="6 7">D2P1</strain>
    </source>
</reference>
<keyword evidence="4" id="KW-0804">Transcription</keyword>
<dbReference type="SUPFAM" id="SSF46785">
    <property type="entry name" value="Winged helix' DNA-binding domain"/>
    <property type="match status" value="1"/>
</dbReference>
<dbReference type="Pfam" id="PF00126">
    <property type="entry name" value="HTH_1"/>
    <property type="match status" value="1"/>
</dbReference>
<dbReference type="PANTHER" id="PTHR30126">
    <property type="entry name" value="HTH-TYPE TRANSCRIPTIONAL REGULATOR"/>
    <property type="match status" value="1"/>
</dbReference>
<evidence type="ECO:0000256" key="4">
    <source>
        <dbReference type="ARBA" id="ARBA00023163"/>
    </source>
</evidence>
<dbReference type="Gene3D" id="1.10.10.10">
    <property type="entry name" value="Winged helix-like DNA-binding domain superfamily/Winged helix DNA-binding domain"/>
    <property type="match status" value="1"/>
</dbReference>
<evidence type="ECO:0000259" key="5">
    <source>
        <dbReference type="PROSITE" id="PS50931"/>
    </source>
</evidence>
<dbReference type="GO" id="GO:0000976">
    <property type="term" value="F:transcription cis-regulatory region binding"/>
    <property type="evidence" value="ECO:0007669"/>
    <property type="project" value="TreeGrafter"/>
</dbReference>
<comment type="caution">
    <text evidence="6">The sequence shown here is derived from an EMBL/GenBank/DDBJ whole genome shotgun (WGS) entry which is preliminary data.</text>
</comment>
<evidence type="ECO:0000256" key="2">
    <source>
        <dbReference type="ARBA" id="ARBA00023015"/>
    </source>
</evidence>
<protein>
    <submittedName>
        <fullName evidence="6">LysR family transcriptional regulator</fullName>
    </submittedName>
</protein>
<dbReference type="GO" id="GO:0003700">
    <property type="term" value="F:DNA-binding transcription factor activity"/>
    <property type="evidence" value="ECO:0007669"/>
    <property type="project" value="InterPro"/>
</dbReference>
<accession>A0A7Y8GYW5</accession>
<sequence length="323" mass="35034">MSNLHSPLHPKALRYVAAVAQLGSVQAAAREVSISASAIDRQILILEEDLGVPLFERLPRGMRLTAAGELLLALSQRWKADLNRTLSDIKQLQGVNHGQLRLAAMDSHANGFLPDFLQVAAREHPGIVIDIEIVSPDEAVTHLLSGDVDIAVAFNLKPQRDLNLIWSAELPLGCAVAAAHPLAALAEVGFKEVAAWPLAAQSRALAIRRYLEKRHGWLLQEARPPLVTNSLQLVKSLVRSGSHVALTSELDVGPEVLDGSVVFVPLRDRNAQAQSVSVATSASRPLPRIARIVAESLAVHVDLHLQRVRQVGAETKRKEPVPR</sequence>
<gene>
    <name evidence="6" type="ORF">F3K02_14850</name>
</gene>
<proteinExistence type="inferred from homology"/>
<keyword evidence="2" id="KW-0805">Transcription regulation</keyword>
<dbReference type="AlphaFoldDB" id="A0A7Y8GYW5"/>
<keyword evidence="7" id="KW-1185">Reference proteome</keyword>
<dbReference type="SUPFAM" id="SSF53850">
    <property type="entry name" value="Periplasmic binding protein-like II"/>
    <property type="match status" value="1"/>
</dbReference>
<dbReference type="PROSITE" id="PS50931">
    <property type="entry name" value="HTH_LYSR"/>
    <property type="match status" value="1"/>
</dbReference>
<dbReference type="InterPro" id="IPR036390">
    <property type="entry name" value="WH_DNA-bd_sf"/>
</dbReference>
<organism evidence="6 7">
    <name type="scientific">Hydrogenophaga aromaticivorans</name>
    <dbReference type="NCBI Taxonomy" id="2610898"/>
    <lineage>
        <taxon>Bacteria</taxon>
        <taxon>Pseudomonadati</taxon>
        <taxon>Pseudomonadota</taxon>
        <taxon>Betaproteobacteria</taxon>
        <taxon>Burkholderiales</taxon>
        <taxon>Comamonadaceae</taxon>
        <taxon>Hydrogenophaga</taxon>
    </lineage>
</organism>
<evidence type="ECO:0000256" key="1">
    <source>
        <dbReference type="ARBA" id="ARBA00009437"/>
    </source>
</evidence>